<comment type="caution">
    <text evidence="2">The sequence shown here is derived from an EMBL/GenBank/DDBJ whole genome shotgun (WGS) entry which is preliminary data.</text>
</comment>
<accession>A0AAW2CHN1</accession>
<dbReference type="Proteomes" id="UP001459277">
    <property type="component" value="Unassembled WGS sequence"/>
</dbReference>
<sequence>MKLKALFWFQEAEEAGVFSNWESLVQALHVRYGSTAYDDPIEVLTRLRQTSSVTLYKVKFEAVSNRIKGLSPLHKLSCFLSGLKGEIRLLVRVLNPQSLNAAFGLAKSQEEYVLSCKRNAKYQQESGKNSTLGLPKGNVVVEAKPRIPIKRITRAQMDERRKRGLCYNCDDKWGLRHIWKNVKLFLLEGIDIVETSQSGVQITKLEEDVDSDVVTKIARNNQSNQEEDVEITLYALTRTPTPGTMRLRVDVTKISKVKVANGSIVKAQGFCSTMLVCVQGVEFCIQFHVLALGGCDAVLCTQWLSIVGEIQWNFQLLTMCFCYGSKQVLLRV</sequence>
<evidence type="ECO:0000313" key="3">
    <source>
        <dbReference type="Proteomes" id="UP001459277"/>
    </source>
</evidence>
<dbReference type="AlphaFoldDB" id="A0AAW2CHN1"/>
<dbReference type="Pfam" id="PF03732">
    <property type="entry name" value="Retrotrans_gag"/>
    <property type="match status" value="1"/>
</dbReference>
<dbReference type="CDD" id="cd00303">
    <property type="entry name" value="retropepsin_like"/>
    <property type="match status" value="1"/>
</dbReference>
<dbReference type="InterPro" id="IPR005162">
    <property type="entry name" value="Retrotrans_gag_dom"/>
</dbReference>
<name>A0AAW2CHN1_9ROSI</name>
<organism evidence="2 3">
    <name type="scientific">Lithocarpus litseifolius</name>
    <dbReference type="NCBI Taxonomy" id="425828"/>
    <lineage>
        <taxon>Eukaryota</taxon>
        <taxon>Viridiplantae</taxon>
        <taxon>Streptophyta</taxon>
        <taxon>Embryophyta</taxon>
        <taxon>Tracheophyta</taxon>
        <taxon>Spermatophyta</taxon>
        <taxon>Magnoliopsida</taxon>
        <taxon>eudicotyledons</taxon>
        <taxon>Gunneridae</taxon>
        <taxon>Pentapetalae</taxon>
        <taxon>rosids</taxon>
        <taxon>fabids</taxon>
        <taxon>Fagales</taxon>
        <taxon>Fagaceae</taxon>
        <taxon>Lithocarpus</taxon>
    </lineage>
</organism>
<protein>
    <recommendedName>
        <fullName evidence="1">Retrotransposon gag domain-containing protein</fullName>
    </recommendedName>
</protein>
<evidence type="ECO:0000259" key="1">
    <source>
        <dbReference type="Pfam" id="PF03732"/>
    </source>
</evidence>
<evidence type="ECO:0000313" key="2">
    <source>
        <dbReference type="EMBL" id="KAK9996704.1"/>
    </source>
</evidence>
<gene>
    <name evidence="2" type="ORF">SO802_021390</name>
</gene>
<feature type="domain" description="Retrotransposon gag" evidence="1">
    <location>
        <begin position="4"/>
        <end position="84"/>
    </location>
</feature>
<reference evidence="2 3" key="1">
    <citation type="submission" date="2024-01" db="EMBL/GenBank/DDBJ databases">
        <title>A telomere-to-telomere, gap-free genome of sweet tea (Lithocarpus litseifolius).</title>
        <authorList>
            <person name="Zhou J."/>
        </authorList>
    </citation>
    <scope>NUCLEOTIDE SEQUENCE [LARGE SCALE GENOMIC DNA]</scope>
    <source>
        <strain evidence="2">Zhou-2022a</strain>
        <tissue evidence="2">Leaf</tissue>
    </source>
</reference>
<dbReference type="EMBL" id="JAZDWU010000007">
    <property type="protein sequence ID" value="KAK9996704.1"/>
    <property type="molecule type" value="Genomic_DNA"/>
</dbReference>
<keyword evidence="3" id="KW-1185">Reference proteome</keyword>
<proteinExistence type="predicted"/>